<accession>A0A1I4SJH9</accession>
<dbReference type="InterPro" id="IPR025282">
    <property type="entry name" value="DUF4214"/>
</dbReference>
<dbReference type="AlphaFoldDB" id="A0A1I4SJH9"/>
<name>A0A1I4SJH9_ECTMO</name>
<proteinExistence type="predicted"/>
<dbReference type="STRING" id="195064.SAMN05421721_11737"/>
<evidence type="ECO:0000259" key="1">
    <source>
        <dbReference type="Pfam" id="PF13946"/>
    </source>
</evidence>
<gene>
    <name evidence="2" type="ORF">SAMN05421721_11737</name>
</gene>
<organism evidence="2 3">
    <name type="scientific">Ectothiorhodospira mobilis</name>
    <dbReference type="NCBI Taxonomy" id="195064"/>
    <lineage>
        <taxon>Bacteria</taxon>
        <taxon>Pseudomonadati</taxon>
        <taxon>Pseudomonadota</taxon>
        <taxon>Gammaproteobacteria</taxon>
        <taxon>Chromatiales</taxon>
        <taxon>Ectothiorhodospiraceae</taxon>
        <taxon>Ectothiorhodospira</taxon>
    </lineage>
</organism>
<feature type="domain" description="DUF4214" evidence="1">
    <location>
        <begin position="46"/>
        <end position="96"/>
    </location>
</feature>
<sequence length="1002" mass="101781">MASIYENQVYTMFVGYFGRPPAPSGLQYYTDLMDQSGGNWKIIVDDFWNSEESQSLYTQGSTEAKVNAVFNQLFGRDAAVEGLNYWTNQVQTGQVSLPELTYVIANNAAEADRAVVDAKVDASKAMVAEMDTTDEILAFQNNLADAREALDGVKSTADAEAFDAAAVVAQIVDDAPGGSGTVGDTFTLTAGTDNLTGTANNDTFVADYDVDATKQTLSNLDTIDGGNGTDTIQLSDDTAAVTLPSTITVTNVENFVANVSDNLTADVSGWEGLTSVDAQIVGGNLVLTAASGIDVTAGNVDGTVDVTNAATVTIEDADATSVIAIETGSVTTSVSVTGGDDIEIDQAAAVADDADLSDDANSTTLESVSIDGSVGSARIESDALTSLSLANLETAGESFVVDNANPEGHDLTLDLDNVGYDEDGAAVANVYVDDATADKVNVRLASNSNIHLIADVATELSVAGAGLLTLNMGGGDELDDTDTVETVTISEDAGLVANLSGISSLTTISASTSTANNDLTVANTVTSLTAGSGADEVEYTGALAADATVVLGAGDDTFTAAAANNATSSVDAGEGNDTLALANATDADTAAEADVYSNFEALEVGGGQGTYELDLLGLTDIKISSDVAAGVVLNDVAAGASVTATATASTDLNITTDAVEYVLEDATGTSDAVTVNLNAVDGDDDGTTTEGEVTLGEFIANDIEKVTVASNALTVDADDESTTNTDESTTTDEYINTVSVLKGDAIKTLELTGNAQAVVTVGADDAGATTVDNTVVTQVDASENTAGVTVNMSTLDDNADVVVNTTAVTFKGSEGDDTYVASHNGDIIQGNGGADTVYLSDNGEINNDGTDGALTLGAATNADETVRFVAASDSQLTLTDTNDDGDADTATGYDVIENFGTAGTDIIELSSSLGLATGDARSDIVQKGSFTAGVANLEDFIGDGVDFFDTGLVDRAVAFATDGTDGYAFVDANGDGDFTQGDDMFIELSGVTTLAVSDVSFG</sequence>
<dbReference type="EMBL" id="FOUO01000017">
    <property type="protein sequence ID" value="SFM64423.1"/>
    <property type="molecule type" value="Genomic_DNA"/>
</dbReference>
<evidence type="ECO:0000313" key="3">
    <source>
        <dbReference type="Proteomes" id="UP000199556"/>
    </source>
</evidence>
<dbReference type="Pfam" id="PF13946">
    <property type="entry name" value="DUF4214"/>
    <property type="match status" value="1"/>
</dbReference>
<keyword evidence="3" id="KW-1185">Reference proteome</keyword>
<evidence type="ECO:0000313" key="2">
    <source>
        <dbReference type="EMBL" id="SFM64423.1"/>
    </source>
</evidence>
<reference evidence="2 3" key="1">
    <citation type="submission" date="2016-10" db="EMBL/GenBank/DDBJ databases">
        <authorList>
            <person name="de Groot N.N."/>
        </authorList>
    </citation>
    <scope>NUCLEOTIDE SEQUENCE [LARGE SCALE GENOMIC DNA]</scope>
    <source>
        <strain evidence="2 3">DSM 4180</strain>
    </source>
</reference>
<protein>
    <recommendedName>
        <fullName evidence="1">DUF4214 domain-containing protein</fullName>
    </recommendedName>
</protein>
<dbReference type="Proteomes" id="UP000199556">
    <property type="component" value="Unassembled WGS sequence"/>
</dbReference>